<evidence type="ECO:0000256" key="10">
    <source>
        <dbReference type="ARBA" id="ARBA00023239"/>
    </source>
</evidence>
<dbReference type="RefSeq" id="WP_139636032.1">
    <property type="nucleotide sequence ID" value="NZ_VDLX02000013.1"/>
</dbReference>
<keyword evidence="7 11" id="KW-0210">Decarboxylase</keyword>
<evidence type="ECO:0000256" key="5">
    <source>
        <dbReference type="ARBA" id="ARBA00022723"/>
    </source>
</evidence>
<keyword evidence="14" id="KW-0670">Pyruvate</keyword>
<dbReference type="Pfam" id="PF00821">
    <property type="entry name" value="PEPCK_GTP"/>
    <property type="match status" value="1"/>
</dbReference>
<dbReference type="Pfam" id="PF17297">
    <property type="entry name" value="PEPCK_N"/>
    <property type="match status" value="1"/>
</dbReference>
<dbReference type="Proteomes" id="UP000312512">
    <property type="component" value="Unassembled WGS sequence"/>
</dbReference>
<dbReference type="InterPro" id="IPR018091">
    <property type="entry name" value="PEP_carboxykin_GTP_CS"/>
</dbReference>
<keyword evidence="11" id="KW-0963">Cytoplasm</keyword>
<dbReference type="UniPathway" id="UPA00138"/>
<feature type="binding site" evidence="11">
    <location>
        <begin position="215"/>
        <end position="217"/>
    </location>
    <ligand>
        <name>substrate</name>
    </ligand>
</feature>
<proteinExistence type="inferred from homology"/>
<evidence type="ECO:0000256" key="2">
    <source>
        <dbReference type="ARBA" id="ARBA00005796"/>
    </source>
</evidence>
<feature type="binding site" evidence="11">
    <location>
        <position position="244"/>
    </location>
    <ligand>
        <name>Mn(2+)</name>
        <dbReference type="ChEBI" id="CHEBI:29035"/>
    </ligand>
</feature>
<gene>
    <name evidence="11" type="primary">pckG</name>
    <name evidence="14" type="ORF">FH608_031725</name>
</gene>
<comment type="cofactor">
    <cofactor evidence="11">
        <name>Mn(2+)</name>
        <dbReference type="ChEBI" id="CHEBI:29035"/>
    </cofactor>
    <text evidence="11">Binds 1 Mn(2+) ion per subunit.</text>
</comment>
<keyword evidence="9 11" id="KW-0464">Manganese</keyword>
<comment type="function">
    <text evidence="11">Catalyzes the conversion of oxaloacetate (OAA) to phosphoenolpyruvate (PEP), the rate-limiting step in the metabolic pathway that produces glucose from lactate and other precursors derived from the citric acid cycle.</text>
</comment>
<evidence type="ECO:0000256" key="6">
    <source>
        <dbReference type="ARBA" id="ARBA00022741"/>
    </source>
</evidence>
<evidence type="ECO:0000256" key="9">
    <source>
        <dbReference type="ARBA" id="ARBA00023211"/>
    </source>
</evidence>
<evidence type="ECO:0000256" key="11">
    <source>
        <dbReference type="HAMAP-Rule" id="MF_00452"/>
    </source>
</evidence>
<dbReference type="HAMAP" id="MF_00452">
    <property type="entry name" value="PEPCK_GTP"/>
    <property type="match status" value="1"/>
</dbReference>
<feature type="domain" description="Phosphoenolpyruvate carboxykinase C-terminal P-loop" evidence="12">
    <location>
        <begin position="240"/>
        <end position="593"/>
    </location>
</feature>
<evidence type="ECO:0000256" key="3">
    <source>
        <dbReference type="ARBA" id="ARBA00011245"/>
    </source>
</evidence>
<dbReference type="GO" id="GO:0030145">
    <property type="term" value="F:manganese ion binding"/>
    <property type="evidence" value="ECO:0007669"/>
    <property type="project" value="UniProtKB-UniRule"/>
</dbReference>
<dbReference type="FunFam" id="3.40.449.10:FF:000005">
    <property type="entry name" value="Phosphoenolpyruvate carboxykinase [GTP]"/>
    <property type="match status" value="1"/>
</dbReference>
<feature type="binding site" evidence="11">
    <location>
        <begin position="508"/>
        <end position="511"/>
    </location>
    <ligand>
        <name>GTP</name>
        <dbReference type="ChEBI" id="CHEBI:37565"/>
    </ligand>
</feature>
<feature type="binding site" evidence="11">
    <location>
        <position position="291"/>
    </location>
    <ligand>
        <name>Mn(2+)</name>
        <dbReference type="ChEBI" id="CHEBI:29035"/>
    </ligand>
</feature>
<evidence type="ECO:0000259" key="12">
    <source>
        <dbReference type="Pfam" id="PF00821"/>
    </source>
</evidence>
<evidence type="ECO:0000313" key="14">
    <source>
        <dbReference type="EMBL" id="KAB8191173.1"/>
    </source>
</evidence>
<comment type="subunit">
    <text evidence="3 11">Monomer.</text>
</comment>
<dbReference type="GO" id="GO:0016301">
    <property type="term" value="F:kinase activity"/>
    <property type="evidence" value="ECO:0007669"/>
    <property type="project" value="UniProtKB-KW"/>
</dbReference>
<dbReference type="GO" id="GO:0042594">
    <property type="term" value="P:response to starvation"/>
    <property type="evidence" value="ECO:0007669"/>
    <property type="project" value="TreeGrafter"/>
</dbReference>
<dbReference type="PIRSF" id="PIRSF001348">
    <property type="entry name" value="PEP_carboxykinase_GTP"/>
    <property type="match status" value="1"/>
</dbReference>
<dbReference type="GO" id="GO:0019543">
    <property type="term" value="P:propionate catabolic process"/>
    <property type="evidence" value="ECO:0007669"/>
    <property type="project" value="TreeGrafter"/>
</dbReference>
<dbReference type="GO" id="GO:0006094">
    <property type="term" value="P:gluconeogenesis"/>
    <property type="evidence" value="ECO:0007669"/>
    <property type="project" value="UniProtKB-UniRule"/>
</dbReference>
<keyword evidence="5 11" id="KW-0479">Metal-binding</keyword>
<evidence type="ECO:0000256" key="4">
    <source>
        <dbReference type="ARBA" id="ARBA00022432"/>
    </source>
</evidence>
<keyword evidence="8 11" id="KW-0342">GTP-binding</keyword>
<dbReference type="PANTHER" id="PTHR11561">
    <property type="entry name" value="PHOSPHOENOLPYRUVATE CARBOXYKINASE"/>
    <property type="match status" value="1"/>
</dbReference>
<name>A0A5C4VII7_9ACTN</name>
<feature type="binding site" evidence="11">
    <location>
        <position position="414"/>
    </location>
    <ligand>
        <name>GTP</name>
        <dbReference type="ChEBI" id="CHEBI:37565"/>
    </ligand>
</feature>
<feature type="binding site" evidence="11">
    <location>
        <position position="383"/>
    </location>
    <ligand>
        <name>GTP</name>
        <dbReference type="ChEBI" id="CHEBI:37565"/>
    </ligand>
</feature>
<dbReference type="Gene3D" id="3.90.228.20">
    <property type="match status" value="1"/>
</dbReference>
<dbReference type="GO" id="GO:0071333">
    <property type="term" value="P:cellular response to glucose stimulus"/>
    <property type="evidence" value="ECO:0007669"/>
    <property type="project" value="TreeGrafter"/>
</dbReference>
<feature type="binding site" evidence="11">
    <location>
        <position position="224"/>
    </location>
    <ligand>
        <name>Mn(2+)</name>
        <dbReference type="ChEBI" id="CHEBI:29035"/>
    </ligand>
</feature>
<dbReference type="PANTHER" id="PTHR11561:SF0">
    <property type="entry name" value="PHOSPHOENOLPYRUVATE CARBOXYKINASE [GTP]-RELATED"/>
    <property type="match status" value="1"/>
</dbReference>
<comment type="caution">
    <text evidence="14">The sequence shown here is derived from an EMBL/GenBank/DDBJ whole genome shotgun (WGS) entry which is preliminary data.</text>
</comment>
<evidence type="ECO:0000256" key="8">
    <source>
        <dbReference type="ARBA" id="ARBA00023134"/>
    </source>
</evidence>
<evidence type="ECO:0000256" key="1">
    <source>
        <dbReference type="ARBA" id="ARBA00004742"/>
    </source>
</evidence>
<dbReference type="EMBL" id="VDLX02000013">
    <property type="protein sequence ID" value="KAB8191173.1"/>
    <property type="molecule type" value="Genomic_DNA"/>
</dbReference>
<dbReference type="PROSITE" id="PS00505">
    <property type="entry name" value="PEPCK_GTP"/>
    <property type="match status" value="1"/>
</dbReference>
<keyword evidence="6 11" id="KW-0547">Nucleotide-binding</keyword>
<dbReference type="GO" id="GO:0005829">
    <property type="term" value="C:cytosol"/>
    <property type="evidence" value="ECO:0007669"/>
    <property type="project" value="TreeGrafter"/>
</dbReference>
<dbReference type="OrthoDB" id="9758871at2"/>
<comment type="subcellular location">
    <subcellularLocation>
        <location evidence="11">Cytoplasm</location>
    </subcellularLocation>
</comment>
<dbReference type="InterPro" id="IPR013035">
    <property type="entry name" value="PEP_carboxykinase_C"/>
</dbReference>
<dbReference type="GO" id="GO:0046327">
    <property type="term" value="P:glycerol biosynthetic process from pyruvate"/>
    <property type="evidence" value="ECO:0007669"/>
    <property type="project" value="TreeGrafter"/>
</dbReference>
<dbReference type="AlphaFoldDB" id="A0A5C4VII7"/>
<feature type="domain" description="Phosphoenolpyruvate carboxykinase GTP-utilising N-terminal" evidence="13">
    <location>
        <begin position="19"/>
        <end position="236"/>
    </location>
</feature>
<keyword evidence="10 11" id="KW-0456">Lyase</keyword>
<evidence type="ECO:0000313" key="15">
    <source>
        <dbReference type="Proteomes" id="UP000312512"/>
    </source>
</evidence>
<dbReference type="SUPFAM" id="SSF68923">
    <property type="entry name" value="PEP carboxykinase N-terminal domain"/>
    <property type="match status" value="1"/>
</dbReference>
<protein>
    <recommendedName>
        <fullName evidence="11">Phosphoenolpyruvate carboxykinase [GTP]</fullName>
        <shortName evidence="11">PEP carboxykinase</shortName>
        <shortName evidence="11">PEPCK</shortName>
        <ecNumber evidence="11">4.1.1.32</ecNumber>
    </recommendedName>
    <alternativeName>
        <fullName evidence="11">GTP-dependent phosphoenolpyruvate carboxykinase</fullName>
        <shortName evidence="11">GTP-PEPCK</shortName>
    </alternativeName>
</protein>
<accession>A0A5C4VII7</accession>
<keyword evidence="15" id="KW-1185">Reference proteome</keyword>
<feature type="binding site" evidence="11">
    <location>
        <position position="266"/>
    </location>
    <ligand>
        <name>substrate</name>
    </ligand>
</feature>
<keyword evidence="14" id="KW-0418">Kinase</keyword>
<reference evidence="14 15" key="1">
    <citation type="submission" date="2019-10" db="EMBL/GenBank/DDBJ databases">
        <title>Nonomuraea sp. nov., isolated from Phyllanthus amarus.</title>
        <authorList>
            <person name="Klykleung N."/>
            <person name="Tanasupawat S."/>
        </authorList>
    </citation>
    <scope>NUCLEOTIDE SEQUENCE [LARGE SCALE GENOMIC DNA]</scope>
    <source>
        <strain evidence="14 15">PA1-10</strain>
    </source>
</reference>
<comment type="pathway">
    <text evidence="1 11">Carbohydrate biosynthesis; gluconeogenesis.</text>
</comment>
<organism evidence="14 15">
    <name type="scientific">Nonomuraea phyllanthi</name>
    <dbReference type="NCBI Taxonomy" id="2219224"/>
    <lineage>
        <taxon>Bacteria</taxon>
        <taxon>Bacillati</taxon>
        <taxon>Actinomycetota</taxon>
        <taxon>Actinomycetes</taxon>
        <taxon>Streptosporangiales</taxon>
        <taxon>Streptosporangiaceae</taxon>
        <taxon>Nonomuraea</taxon>
    </lineage>
</organism>
<evidence type="ECO:0000256" key="7">
    <source>
        <dbReference type="ARBA" id="ARBA00022793"/>
    </source>
</evidence>
<dbReference type="InterPro" id="IPR008210">
    <property type="entry name" value="PEP_carboxykinase_N"/>
</dbReference>
<comment type="similarity">
    <text evidence="2 11">Belongs to the phosphoenolpyruvate carboxykinase [GTP] family.</text>
</comment>
<feature type="binding site" evidence="11">
    <location>
        <position position="76"/>
    </location>
    <ligand>
        <name>substrate</name>
    </ligand>
</feature>
<dbReference type="GO" id="GO:0004613">
    <property type="term" value="F:phosphoenolpyruvate carboxykinase (GTP) activity"/>
    <property type="evidence" value="ECO:0007669"/>
    <property type="project" value="UniProtKB-UniRule"/>
</dbReference>
<feature type="active site" evidence="11">
    <location>
        <position position="268"/>
    </location>
</feature>
<dbReference type="NCBIfam" id="NF003253">
    <property type="entry name" value="PRK04210.1"/>
    <property type="match status" value="1"/>
</dbReference>
<dbReference type="GO" id="GO:0005525">
    <property type="term" value="F:GTP binding"/>
    <property type="evidence" value="ECO:0007669"/>
    <property type="project" value="UniProtKB-UniRule"/>
</dbReference>
<dbReference type="SUPFAM" id="SSF53795">
    <property type="entry name" value="PEP carboxykinase-like"/>
    <property type="match status" value="1"/>
</dbReference>
<keyword evidence="14" id="KW-0808">Transferase</keyword>
<evidence type="ECO:0000259" key="13">
    <source>
        <dbReference type="Pfam" id="PF17297"/>
    </source>
</evidence>
<dbReference type="CDD" id="cd00819">
    <property type="entry name" value="PEPCK_GTP"/>
    <property type="match status" value="1"/>
</dbReference>
<dbReference type="Gene3D" id="2.170.8.10">
    <property type="entry name" value="Phosphoenolpyruvate Carboxykinase, domain 2"/>
    <property type="match status" value="1"/>
</dbReference>
<dbReference type="InterPro" id="IPR035078">
    <property type="entry name" value="PEP_carboxykinase_GTP_N"/>
</dbReference>
<dbReference type="EC" id="4.1.1.32" evidence="11"/>
<dbReference type="GO" id="GO:0006107">
    <property type="term" value="P:oxaloacetate metabolic process"/>
    <property type="evidence" value="ECO:0007669"/>
    <property type="project" value="TreeGrafter"/>
</dbReference>
<comment type="catalytic activity">
    <reaction evidence="11">
        <text>oxaloacetate + GTP = phosphoenolpyruvate + GDP + CO2</text>
        <dbReference type="Rhea" id="RHEA:10388"/>
        <dbReference type="ChEBI" id="CHEBI:16452"/>
        <dbReference type="ChEBI" id="CHEBI:16526"/>
        <dbReference type="ChEBI" id="CHEBI:37565"/>
        <dbReference type="ChEBI" id="CHEBI:58189"/>
        <dbReference type="ChEBI" id="CHEBI:58702"/>
        <dbReference type="EC" id="4.1.1.32"/>
    </reaction>
</comment>
<dbReference type="InterPro" id="IPR008209">
    <property type="entry name" value="PEP_carboxykinase_GTP"/>
</dbReference>
<sequence length="597" mass="66054">MSVSVEVPAPTSNRELAAWVKEIAALTQPDRIEWCDGSEEEWTRLTNLLVEQGTFTRLAARPNSFYAKSDPGDVARVEDRTFICSEREEDAGPTNNWVAPDEMRRTFGTLFKGCMRGRTMYVVPFCMGPLGGEISQLGVEITDSPYVAVSMRVMTRMGDRALRRIEERGSFVKAVHSVGAPLEPGQEDVPWPCNPTKYISHFPETREIWSYGSGYGGNALLGKKCYALRIASAMARDEGWLAEHMLILKLTPPSGETRYIAAAFPSACGKTNLAMLQPTIPGWKVETIGDDIAWMRFGDDGRLYAINPEAGFFGVAPGTGEVTNANAIRTLWGNSIFTNVALTDDGDVWWEGLTAKPPAHLTDWKGRSWTPESGEPAAHPNARFTTPASQCPTIAPEWQDPKGVPISAILFGGRRATAVPLVTESLSWEHGVFLGANVASEKTAAAEGKVGELRYDPFAMLPFCGYNMGDYFGHWLDVGRRAGAKLPRIYYVNWFRKNADGKFIWPGFGENSRVLKWIVDRLNGEAKAVPTPIGLLPAELDTEGLDLTDEDLRTLLSVDREAWREEASLIPAHFDKFGSHLPKELWDEYNALLDRLG</sequence>
<dbReference type="InterPro" id="IPR035077">
    <property type="entry name" value="PEP_carboxykinase_GTP_C"/>
</dbReference>
<feature type="binding site" evidence="11">
    <location>
        <begin position="381"/>
        <end position="383"/>
    </location>
    <ligand>
        <name>substrate</name>
    </ligand>
</feature>
<keyword evidence="4 11" id="KW-0312">Gluconeogenesis</keyword>
<dbReference type="GO" id="GO:0033993">
    <property type="term" value="P:response to lipid"/>
    <property type="evidence" value="ECO:0007669"/>
    <property type="project" value="TreeGrafter"/>
</dbReference>
<feature type="binding site" evidence="11">
    <location>
        <begin position="267"/>
        <end position="272"/>
    </location>
    <ligand>
        <name>GTP</name>
        <dbReference type="ChEBI" id="CHEBI:37565"/>
    </ligand>
</feature>
<dbReference type="Gene3D" id="3.40.449.10">
    <property type="entry name" value="Phosphoenolpyruvate Carboxykinase, domain 1"/>
    <property type="match status" value="1"/>
</dbReference>